<feature type="domain" description="SBP-type" evidence="4">
    <location>
        <begin position="481"/>
        <end position="559"/>
    </location>
</feature>
<dbReference type="InterPro" id="IPR012458">
    <property type="entry name" value="DUF1664"/>
</dbReference>
<keyword evidence="3" id="KW-0732">Signal</keyword>
<feature type="region of interest" description="Disordered" evidence="2">
    <location>
        <begin position="233"/>
        <end position="319"/>
    </location>
</feature>
<dbReference type="Pfam" id="PF07889">
    <property type="entry name" value="DUF1664"/>
    <property type="match status" value="1"/>
</dbReference>
<evidence type="ECO:0000259" key="4">
    <source>
        <dbReference type="PROSITE" id="PS51141"/>
    </source>
</evidence>
<dbReference type="PANTHER" id="PTHR47289">
    <property type="entry name" value="TRANSCRIPTION FACTOR, PUTATIVE (DUF1664)-RELATED"/>
    <property type="match status" value="1"/>
</dbReference>
<reference evidence="5 6" key="1">
    <citation type="journal article" date="2023" name="Hortic Res">
        <title>Pangenome of water caltrop reveals structural variations and asymmetric subgenome divergence after allopolyploidization.</title>
        <authorList>
            <person name="Zhang X."/>
            <person name="Chen Y."/>
            <person name="Wang L."/>
            <person name="Yuan Y."/>
            <person name="Fang M."/>
            <person name="Shi L."/>
            <person name="Lu R."/>
            <person name="Comes H.P."/>
            <person name="Ma Y."/>
            <person name="Chen Y."/>
            <person name="Huang G."/>
            <person name="Zhou Y."/>
            <person name="Zheng Z."/>
            <person name="Qiu Y."/>
        </authorList>
    </citation>
    <scope>NUCLEOTIDE SEQUENCE [LARGE SCALE GENOMIC DNA]</scope>
    <source>
        <strain evidence="5">F231</strain>
    </source>
</reference>
<evidence type="ECO:0000256" key="1">
    <source>
        <dbReference type="PROSITE-ProRule" id="PRU00470"/>
    </source>
</evidence>
<name>A0AAN7LKV0_TRANT</name>
<feature type="compositionally biased region" description="Polar residues" evidence="2">
    <location>
        <begin position="771"/>
        <end position="788"/>
    </location>
</feature>
<dbReference type="AlphaFoldDB" id="A0AAN7LKV0"/>
<feature type="compositionally biased region" description="Polar residues" evidence="2">
    <location>
        <begin position="293"/>
        <end position="310"/>
    </location>
</feature>
<gene>
    <name evidence="5" type="ORF">SAY86_002823</name>
</gene>
<evidence type="ECO:0000313" key="5">
    <source>
        <dbReference type="EMBL" id="KAK4786134.1"/>
    </source>
</evidence>
<keyword evidence="6" id="KW-1185">Reference proteome</keyword>
<dbReference type="GO" id="GO:0003677">
    <property type="term" value="F:DNA binding"/>
    <property type="evidence" value="ECO:0007669"/>
    <property type="project" value="InterPro"/>
</dbReference>
<comment type="caution">
    <text evidence="5">The sequence shown here is derived from an EMBL/GenBank/DDBJ whole genome shotgun (WGS) entry which is preliminary data.</text>
</comment>
<keyword evidence="1" id="KW-0862">Zinc</keyword>
<evidence type="ECO:0000313" key="6">
    <source>
        <dbReference type="Proteomes" id="UP001346149"/>
    </source>
</evidence>
<feature type="region of interest" description="Disordered" evidence="2">
    <location>
        <begin position="767"/>
        <end position="788"/>
    </location>
</feature>
<feature type="compositionally biased region" description="Low complexity" evidence="2">
    <location>
        <begin position="270"/>
        <end position="280"/>
    </location>
</feature>
<keyword evidence="1" id="KW-0863">Zinc-finger</keyword>
<feature type="region of interest" description="Disordered" evidence="2">
    <location>
        <begin position="548"/>
        <end position="569"/>
    </location>
</feature>
<dbReference type="Pfam" id="PF03110">
    <property type="entry name" value="SBP"/>
    <property type="match status" value="1"/>
</dbReference>
<dbReference type="PANTHER" id="PTHR47289:SF2">
    <property type="entry name" value="TRANSCRIPTION FACTOR, PUTATIVE (DUF1664)-RELATED"/>
    <property type="match status" value="1"/>
</dbReference>
<feature type="chain" id="PRO_5042818746" description="SBP-type domain-containing protein" evidence="3">
    <location>
        <begin position="23"/>
        <end position="788"/>
    </location>
</feature>
<protein>
    <recommendedName>
        <fullName evidence="4">SBP-type domain-containing protein</fullName>
    </recommendedName>
</protein>
<dbReference type="PROSITE" id="PS51141">
    <property type="entry name" value="ZF_SBP"/>
    <property type="match status" value="1"/>
</dbReference>
<organism evidence="5 6">
    <name type="scientific">Trapa natans</name>
    <name type="common">Water chestnut</name>
    <dbReference type="NCBI Taxonomy" id="22666"/>
    <lineage>
        <taxon>Eukaryota</taxon>
        <taxon>Viridiplantae</taxon>
        <taxon>Streptophyta</taxon>
        <taxon>Embryophyta</taxon>
        <taxon>Tracheophyta</taxon>
        <taxon>Spermatophyta</taxon>
        <taxon>Magnoliopsida</taxon>
        <taxon>eudicotyledons</taxon>
        <taxon>Gunneridae</taxon>
        <taxon>Pentapetalae</taxon>
        <taxon>rosids</taxon>
        <taxon>malvids</taxon>
        <taxon>Myrtales</taxon>
        <taxon>Lythraceae</taxon>
        <taxon>Trapa</taxon>
    </lineage>
</organism>
<dbReference type="GO" id="GO:0005634">
    <property type="term" value="C:nucleus"/>
    <property type="evidence" value="ECO:0007669"/>
    <property type="project" value="InterPro"/>
</dbReference>
<keyword evidence="1" id="KW-0479">Metal-binding</keyword>
<evidence type="ECO:0000256" key="3">
    <source>
        <dbReference type="SAM" id="SignalP"/>
    </source>
</evidence>
<sequence length="788" mass="85310">MALPFGKLAILVGAGVVGSVLAKEGSLPSVSDLFSGAFKLVLKGIKQDESAKLVKKPHNEFLMAQVNSLREELQMLASSRPVTIVTTSGTGANKYGAVVIVIVVGYGYVWWKGGKLPDLMFATRRSLSEARTAIAKQLENVHSSIGATKSQLSSRMDNFDNNLNEVAQLTASTKDTISDISADVESINANVAFMRDAVENLETKIGRIEGKQNAMTGGVLYLLDYASNLSMKESPERIQAPPTTSRATLEAPPVALTSPSRINSLPARGLSLELPSSPSSNGYFQERKEDPSGSESSRTPPAPSRTQTPESTSSGQSSSYGLFTRGFSAINATILTRTQSLCSTDRPGIEEDIMRGEQSRGRITETATCYEASVLVQKLFTFVELNHWTLHHLVRTRCNIQWTCQQGHAIFSGCFGKTKMKIPALIPLSPSGDSPVFAICHVKFKASNQMIYVGDDIMYRALPSFHSDSNYVANSTSIIELQNWAITSCPYFSQRNSSPFTIVEYSTGATTLEAHPLAIAQSSERTELLARFHSLGEFDDAKRSCRKRLDGHNRRRRKAQSDPSISSSGLLTNIQGTTFIPFSSPQLFPASALGRCPSNGILKPENNYVLYSGNSSSSGHHQLNFSDKKLVFSTATAPSHSNKPQIQFPFMQGRNDLRIGSSVCGTSLDPNTMSGNNSGCCSHKILPSCLMGPLNSIECALSLLSLPLPAAAQASHHKDGGTTMQFDLLEPPNSMPTLHYNRTGAYDPTGSFLQASDSLNGMFRIRHDGSSAGSSRSHPTPSFTWGYP</sequence>
<dbReference type="GO" id="GO:0008270">
    <property type="term" value="F:zinc ion binding"/>
    <property type="evidence" value="ECO:0007669"/>
    <property type="project" value="UniProtKB-KW"/>
</dbReference>
<dbReference type="InterPro" id="IPR036893">
    <property type="entry name" value="SBP_sf"/>
</dbReference>
<feature type="signal peptide" evidence="3">
    <location>
        <begin position="1"/>
        <end position="22"/>
    </location>
</feature>
<dbReference type="InterPro" id="IPR004333">
    <property type="entry name" value="SBP_dom"/>
</dbReference>
<dbReference type="SUPFAM" id="SSF103612">
    <property type="entry name" value="SBT domain"/>
    <property type="match status" value="1"/>
</dbReference>
<accession>A0AAN7LKV0</accession>
<evidence type="ECO:0000256" key="2">
    <source>
        <dbReference type="SAM" id="MobiDB-lite"/>
    </source>
</evidence>
<dbReference type="Proteomes" id="UP001346149">
    <property type="component" value="Unassembled WGS sequence"/>
</dbReference>
<dbReference type="EMBL" id="JAXQNO010000013">
    <property type="protein sequence ID" value="KAK4786134.1"/>
    <property type="molecule type" value="Genomic_DNA"/>
</dbReference>
<proteinExistence type="predicted"/>